<dbReference type="AlphaFoldDB" id="A0A8H2VE36"/>
<dbReference type="InterPro" id="IPR000467">
    <property type="entry name" value="G_patch_dom"/>
</dbReference>
<evidence type="ECO:0000256" key="8">
    <source>
        <dbReference type="ARBA" id="ARBA00023242"/>
    </source>
</evidence>
<dbReference type="RefSeq" id="XP_041405696.1">
    <property type="nucleotide sequence ID" value="XM_041549762.1"/>
</dbReference>
<sequence length="795" mass="91011">MAKRHKHYTGTRKKRSNGSGGSRGKVNHKMKHLRKRQQSDQQGQKNDVVNNWFNSSLPMGNGDLSLGMESSDMNYSNPGRAVISAQNVEDYYFGRRKEKSMKQGGFRLGRRNNTSNDFSFANSSFRKRPMVFVKAAEVYDPSHDLILQLTKNQERRSSLTQSSPLRDIEFSDGKDEQYSDFESSDESDRISHVSGHPEKYVSEQYDITDSESLDTETSESDDDVIVENNEYEASSSGNNADKMTNLTNEELFFVDDSGYSDNNRPVVKNVHIPLKDTTGSLPKNVPDLEFDPSLVIGKVEIPLEETENGEVVADLTHAPYRNYIKNILNNTKAEIDTDTDDGNSSDDNDNYDTDEIYNIGDDTHDNNTLSEPFSESLVDSDVQLSEEIKILELGNSTDGTDEEKLQEPEFGFLEDDYVVNTSDVHITNIRLGFNENSYFLTCYRLFGDYEARWISQDIFTDFILEDLGLPETRLEAYLKHVKDSLIPKEEPPEPTYSDIPFSDSSEEEEDIINNLHNDDDDITLMEDMNEGLDDLVNYTLKYSKDRTRDFETRTPLMTGKGKKKKLLIDDSLSLDTETIFSLQNKLSNRLGRKADKRRTKEDFINEENKHSSDLFKKYPYGLHIQNMKDEFEEYYSNNKDRLIFPPLDPHGNKTLMKFAKHYYMKTNKAGKGIHTHMMIEKTKKTRRAIPNYGLISQLLKQRPVFMRIDVKRVQEDFVKTERVKIKSKFHVTEGEIVGENAPEIGQDNIGRRMLEKLGWNSGEGLGTTSNKGISEPLFARVKKGKAGLRLSDDKK</sequence>
<comment type="subcellular location">
    <subcellularLocation>
        <location evidence="2">Cytoplasm</location>
    </subcellularLocation>
    <subcellularLocation>
        <location evidence="1">Nucleus</location>
    </subcellularLocation>
</comment>
<dbReference type="GO" id="GO:0003676">
    <property type="term" value="F:nucleic acid binding"/>
    <property type="evidence" value="ECO:0007669"/>
    <property type="project" value="InterPro"/>
</dbReference>
<comment type="caution">
    <text evidence="11">The sequence shown here is derived from an EMBL/GenBank/DDBJ whole genome shotgun (WGS) entry which is preliminary data.</text>
</comment>
<keyword evidence="7" id="KW-0508">mRNA splicing</keyword>
<feature type="region of interest" description="Disordered" evidence="9">
    <location>
        <begin position="334"/>
        <end position="354"/>
    </location>
</feature>
<dbReference type="InterPro" id="IPR051189">
    <property type="entry name" value="Splicing_assoc_domain"/>
</dbReference>
<evidence type="ECO:0000256" key="9">
    <source>
        <dbReference type="SAM" id="MobiDB-lite"/>
    </source>
</evidence>
<reference evidence="11 12" key="1">
    <citation type="submission" date="2020-05" db="EMBL/GenBank/DDBJ databases">
        <authorList>
            <person name="Casaregola S."/>
            <person name="Devillers H."/>
            <person name="Grondin C."/>
        </authorList>
    </citation>
    <scope>NUCLEOTIDE SEQUENCE [LARGE SCALE GENOMIC DNA]</scope>
    <source>
        <strain evidence="11 12">CLIB 1767</strain>
    </source>
</reference>
<dbReference type="Proteomes" id="UP000644660">
    <property type="component" value="Unassembled WGS sequence"/>
</dbReference>
<name>A0A8H2VE36_9SACH</name>
<keyword evidence="6" id="KW-0507">mRNA processing</keyword>
<feature type="compositionally biased region" description="Basic and acidic residues" evidence="9">
    <location>
        <begin position="186"/>
        <end position="201"/>
    </location>
</feature>
<dbReference type="PROSITE" id="PS50174">
    <property type="entry name" value="G_PATCH"/>
    <property type="match status" value="1"/>
</dbReference>
<keyword evidence="11" id="KW-0347">Helicase</keyword>
<protein>
    <recommendedName>
        <fullName evidence="4">Protein SQS1</fullName>
    </recommendedName>
</protein>
<dbReference type="PANTHER" id="PTHR14195">
    <property type="entry name" value="G PATCH DOMAIN CONTAINING PROTEIN 2"/>
    <property type="match status" value="1"/>
</dbReference>
<evidence type="ECO:0000256" key="7">
    <source>
        <dbReference type="ARBA" id="ARBA00023187"/>
    </source>
</evidence>
<feature type="domain" description="G-patch" evidence="10">
    <location>
        <begin position="746"/>
        <end position="793"/>
    </location>
</feature>
<feature type="compositionally biased region" description="Basic and acidic residues" evidence="9">
    <location>
        <begin position="166"/>
        <end position="177"/>
    </location>
</feature>
<feature type="compositionally biased region" description="Basic residues" evidence="9">
    <location>
        <begin position="25"/>
        <end position="36"/>
    </location>
</feature>
<dbReference type="EMBL" id="CAEFZW010000003">
    <property type="protein sequence ID" value="CAB4253851.1"/>
    <property type="molecule type" value="Genomic_DNA"/>
</dbReference>
<evidence type="ECO:0000256" key="4">
    <source>
        <dbReference type="ARBA" id="ARBA00018964"/>
    </source>
</evidence>
<evidence type="ECO:0000256" key="5">
    <source>
        <dbReference type="ARBA" id="ARBA00022490"/>
    </source>
</evidence>
<organism evidence="11 12">
    <name type="scientific">Maudiozyma barnettii</name>
    <dbReference type="NCBI Taxonomy" id="61262"/>
    <lineage>
        <taxon>Eukaryota</taxon>
        <taxon>Fungi</taxon>
        <taxon>Dikarya</taxon>
        <taxon>Ascomycota</taxon>
        <taxon>Saccharomycotina</taxon>
        <taxon>Saccharomycetes</taxon>
        <taxon>Saccharomycetales</taxon>
        <taxon>Saccharomycetaceae</taxon>
        <taxon>Maudiozyma</taxon>
    </lineage>
</organism>
<dbReference type="SMART" id="SM00443">
    <property type="entry name" value="G_patch"/>
    <property type="match status" value="1"/>
</dbReference>
<gene>
    <name evidence="11" type="ORF">KABA2_03S06864</name>
</gene>
<feature type="region of interest" description="Disordered" evidence="9">
    <location>
        <begin position="152"/>
        <end position="223"/>
    </location>
</feature>
<proteinExistence type="inferred from homology"/>
<feature type="compositionally biased region" description="Polar residues" evidence="9">
    <location>
        <begin position="39"/>
        <end position="54"/>
    </location>
</feature>
<dbReference type="GO" id="GO:0005634">
    <property type="term" value="C:nucleus"/>
    <property type="evidence" value="ECO:0007669"/>
    <property type="project" value="UniProtKB-SubCell"/>
</dbReference>
<evidence type="ECO:0000313" key="11">
    <source>
        <dbReference type="EMBL" id="CAB4253851.1"/>
    </source>
</evidence>
<dbReference type="GeneID" id="64856826"/>
<evidence type="ECO:0000313" key="12">
    <source>
        <dbReference type="Proteomes" id="UP000644660"/>
    </source>
</evidence>
<keyword evidence="11" id="KW-0378">Hydrolase</keyword>
<evidence type="ECO:0000259" key="10">
    <source>
        <dbReference type="PROSITE" id="PS50174"/>
    </source>
</evidence>
<dbReference type="OrthoDB" id="21470at2759"/>
<keyword evidence="12" id="KW-1185">Reference proteome</keyword>
<keyword evidence="11" id="KW-0067">ATP-binding</keyword>
<dbReference type="CDD" id="cd02646">
    <property type="entry name" value="R3H_G-patch"/>
    <property type="match status" value="1"/>
</dbReference>
<dbReference type="InterPro" id="IPR034082">
    <property type="entry name" value="R3H_G-patch"/>
</dbReference>
<evidence type="ECO:0000256" key="3">
    <source>
        <dbReference type="ARBA" id="ARBA00010306"/>
    </source>
</evidence>
<evidence type="ECO:0000256" key="6">
    <source>
        <dbReference type="ARBA" id="ARBA00022664"/>
    </source>
</evidence>
<dbReference type="Pfam" id="PF01585">
    <property type="entry name" value="G-patch"/>
    <property type="match status" value="1"/>
</dbReference>
<dbReference type="GO" id="GO:0005737">
    <property type="term" value="C:cytoplasm"/>
    <property type="evidence" value="ECO:0007669"/>
    <property type="project" value="UniProtKB-SubCell"/>
</dbReference>
<dbReference type="GO" id="GO:0006397">
    <property type="term" value="P:mRNA processing"/>
    <property type="evidence" value="ECO:0007669"/>
    <property type="project" value="UniProtKB-KW"/>
</dbReference>
<feature type="compositionally biased region" description="Acidic residues" evidence="9">
    <location>
        <begin position="336"/>
        <end position="354"/>
    </location>
</feature>
<comment type="similarity">
    <text evidence="3">Belongs to the SQS1 family.</text>
</comment>
<feature type="compositionally biased region" description="Acidic residues" evidence="9">
    <location>
        <begin position="206"/>
        <end position="223"/>
    </location>
</feature>
<accession>A0A8H2VE36</accession>
<evidence type="ECO:0000256" key="1">
    <source>
        <dbReference type="ARBA" id="ARBA00004123"/>
    </source>
</evidence>
<keyword evidence="11" id="KW-0547">Nucleotide-binding</keyword>
<keyword evidence="5" id="KW-0963">Cytoplasm</keyword>
<evidence type="ECO:0000256" key="2">
    <source>
        <dbReference type="ARBA" id="ARBA00004496"/>
    </source>
</evidence>
<dbReference type="GO" id="GO:0008380">
    <property type="term" value="P:RNA splicing"/>
    <property type="evidence" value="ECO:0007669"/>
    <property type="project" value="UniProtKB-KW"/>
</dbReference>
<dbReference type="GO" id="GO:0004386">
    <property type="term" value="F:helicase activity"/>
    <property type="evidence" value="ECO:0007669"/>
    <property type="project" value="UniProtKB-KW"/>
</dbReference>
<feature type="region of interest" description="Disordered" evidence="9">
    <location>
        <begin position="1"/>
        <end position="54"/>
    </location>
</feature>
<feature type="compositionally biased region" description="Basic residues" evidence="9">
    <location>
        <begin position="1"/>
        <end position="16"/>
    </location>
</feature>
<keyword evidence="8" id="KW-0539">Nucleus</keyword>